<dbReference type="SUPFAM" id="SSF55729">
    <property type="entry name" value="Acyl-CoA N-acyltransferases (Nat)"/>
    <property type="match status" value="1"/>
</dbReference>
<dbReference type="CDD" id="cd04301">
    <property type="entry name" value="NAT_SF"/>
    <property type="match status" value="1"/>
</dbReference>
<sequence>MGNIFFKHLKLLKGPIYTKINKFPTFTLVSSIFRDSWYNFIVPSVSDNEFNWELSEGLIQKGNKNAIKFPYYIKDNFIQNYKDRLVKLGYKTLGDNTYMLLVMKKKFGINGENIKEIQEKQAGAYIKIAQSCFPEFETEEQNCRRFLNLSRANTNKDLTISNLSLTINRKIAAFASLYSSKKLNLAYLHNDGTAEEFRRKGFHKMLIQKRCNMAFDFGIKNIYAILEEGGASFYSYSKLGFKPIAKYTLFSK</sequence>
<dbReference type="Proteomes" id="UP000177060">
    <property type="component" value="Unassembled WGS sequence"/>
</dbReference>
<dbReference type="InterPro" id="IPR000182">
    <property type="entry name" value="GNAT_dom"/>
</dbReference>
<dbReference type="GO" id="GO:0016747">
    <property type="term" value="F:acyltransferase activity, transferring groups other than amino-acyl groups"/>
    <property type="evidence" value="ECO:0007669"/>
    <property type="project" value="InterPro"/>
</dbReference>
<organism evidence="2 3">
    <name type="scientific">Candidatus Woesebacteria bacterium RIFCSPLOWO2_01_FULL_39_14</name>
    <dbReference type="NCBI Taxonomy" id="1802518"/>
    <lineage>
        <taxon>Bacteria</taxon>
        <taxon>Candidatus Woeseibacteriota</taxon>
    </lineage>
</organism>
<evidence type="ECO:0000313" key="3">
    <source>
        <dbReference type="Proteomes" id="UP000177060"/>
    </source>
</evidence>
<name>A0A1F8BC71_9BACT</name>
<dbReference type="Pfam" id="PF00583">
    <property type="entry name" value="Acetyltransf_1"/>
    <property type="match status" value="1"/>
</dbReference>
<gene>
    <name evidence="2" type="ORF">A3A52_02770</name>
</gene>
<dbReference type="PROSITE" id="PS51186">
    <property type="entry name" value="GNAT"/>
    <property type="match status" value="1"/>
</dbReference>
<comment type="caution">
    <text evidence="2">The sequence shown here is derived from an EMBL/GenBank/DDBJ whole genome shotgun (WGS) entry which is preliminary data.</text>
</comment>
<feature type="domain" description="N-acetyltransferase" evidence="1">
    <location>
        <begin position="112"/>
        <end position="252"/>
    </location>
</feature>
<dbReference type="Gene3D" id="3.40.630.30">
    <property type="match status" value="1"/>
</dbReference>
<accession>A0A1F8BC71</accession>
<evidence type="ECO:0000313" key="2">
    <source>
        <dbReference type="EMBL" id="OGM61642.1"/>
    </source>
</evidence>
<dbReference type="EMBL" id="MGHE01000039">
    <property type="protein sequence ID" value="OGM61642.1"/>
    <property type="molecule type" value="Genomic_DNA"/>
</dbReference>
<evidence type="ECO:0000259" key="1">
    <source>
        <dbReference type="PROSITE" id="PS51186"/>
    </source>
</evidence>
<reference evidence="2 3" key="1">
    <citation type="journal article" date="2016" name="Nat. Commun.">
        <title>Thousands of microbial genomes shed light on interconnected biogeochemical processes in an aquifer system.</title>
        <authorList>
            <person name="Anantharaman K."/>
            <person name="Brown C.T."/>
            <person name="Hug L.A."/>
            <person name="Sharon I."/>
            <person name="Castelle C.J."/>
            <person name="Probst A.J."/>
            <person name="Thomas B.C."/>
            <person name="Singh A."/>
            <person name="Wilkins M.J."/>
            <person name="Karaoz U."/>
            <person name="Brodie E.L."/>
            <person name="Williams K.H."/>
            <person name="Hubbard S.S."/>
            <person name="Banfield J.F."/>
        </authorList>
    </citation>
    <scope>NUCLEOTIDE SEQUENCE [LARGE SCALE GENOMIC DNA]</scope>
</reference>
<protein>
    <recommendedName>
        <fullName evidence="1">N-acetyltransferase domain-containing protein</fullName>
    </recommendedName>
</protein>
<proteinExistence type="predicted"/>
<dbReference type="InterPro" id="IPR016181">
    <property type="entry name" value="Acyl_CoA_acyltransferase"/>
</dbReference>
<dbReference type="AlphaFoldDB" id="A0A1F8BC71"/>